<comment type="caution">
    <text evidence="1">The sequence shown here is derived from an EMBL/GenBank/DDBJ whole genome shotgun (WGS) entry which is preliminary data.</text>
</comment>
<gene>
    <name evidence="1" type="ORF">RIF29_27878</name>
</gene>
<proteinExistence type="predicted"/>
<dbReference type="AlphaFoldDB" id="A0AAN9I1F5"/>
<accession>A0AAN9I1F5</accession>
<dbReference type="EMBL" id="JAYWIO010000005">
    <property type="protein sequence ID" value="KAK7261564.1"/>
    <property type="molecule type" value="Genomic_DNA"/>
</dbReference>
<dbReference type="Proteomes" id="UP001372338">
    <property type="component" value="Unassembled WGS sequence"/>
</dbReference>
<keyword evidence="2" id="KW-1185">Reference proteome</keyword>
<evidence type="ECO:0000313" key="1">
    <source>
        <dbReference type="EMBL" id="KAK7261564.1"/>
    </source>
</evidence>
<sequence>MNLKHEAEGPPFKGRKCVLLCHIEWHWKHRGPRPLLELLCNVCEVHTLPIDEHGTAGGNGQVESAYPYWAKGRVQIHLSEGHVIDDVRVQKGCPKR</sequence>
<protein>
    <submittedName>
        <fullName evidence="1">Uncharacterized protein</fullName>
    </submittedName>
</protein>
<reference evidence="1 2" key="1">
    <citation type="submission" date="2024-01" db="EMBL/GenBank/DDBJ databases">
        <title>The genomes of 5 underutilized Papilionoideae crops provide insights into root nodulation and disease resistanc.</title>
        <authorList>
            <person name="Yuan L."/>
        </authorList>
    </citation>
    <scope>NUCLEOTIDE SEQUENCE [LARGE SCALE GENOMIC DNA]</scope>
    <source>
        <strain evidence="1">ZHUSHIDOU_FW_LH</strain>
        <tissue evidence="1">Leaf</tissue>
    </source>
</reference>
<evidence type="ECO:0000313" key="2">
    <source>
        <dbReference type="Proteomes" id="UP001372338"/>
    </source>
</evidence>
<name>A0AAN9I1F5_CROPI</name>
<organism evidence="1 2">
    <name type="scientific">Crotalaria pallida</name>
    <name type="common">Smooth rattlebox</name>
    <name type="synonym">Crotalaria striata</name>
    <dbReference type="NCBI Taxonomy" id="3830"/>
    <lineage>
        <taxon>Eukaryota</taxon>
        <taxon>Viridiplantae</taxon>
        <taxon>Streptophyta</taxon>
        <taxon>Embryophyta</taxon>
        <taxon>Tracheophyta</taxon>
        <taxon>Spermatophyta</taxon>
        <taxon>Magnoliopsida</taxon>
        <taxon>eudicotyledons</taxon>
        <taxon>Gunneridae</taxon>
        <taxon>Pentapetalae</taxon>
        <taxon>rosids</taxon>
        <taxon>fabids</taxon>
        <taxon>Fabales</taxon>
        <taxon>Fabaceae</taxon>
        <taxon>Papilionoideae</taxon>
        <taxon>50 kb inversion clade</taxon>
        <taxon>genistoids sensu lato</taxon>
        <taxon>core genistoids</taxon>
        <taxon>Crotalarieae</taxon>
        <taxon>Crotalaria</taxon>
    </lineage>
</organism>